<dbReference type="GO" id="GO:0005737">
    <property type="term" value="C:cytoplasm"/>
    <property type="evidence" value="ECO:0007669"/>
    <property type="project" value="TreeGrafter"/>
</dbReference>
<keyword evidence="4" id="KW-0812">Transmembrane</keyword>
<sequence length="305" mass="35052">MALRGKIQGNELDLSLNQLTEVPVKELANAVKATNVDLSCNLIERLPEEIGSLTHLVKLDLSKNKITELPPSFGNLKNLEYLDLYANEIVDLPISFYRLKKLSWLDLKNNPLCDELKAIAGDCLDDRQCRVCATKVVAYMKAKNARFESQRQKQLQEEKEKRAIKQAEVERLLEEERKAKKIMREKRKAELKAKRDLPETEVNRSYEPSPLADANEKKFERKDNHFRFLSISVVTVLAAAVLIWICMNSELVSTCSSVLDNENAKKILDHLKKTSSNFRSVLPESFQDFTHQFGHFFKLLYIAIK</sequence>
<evidence type="ECO:0000313" key="5">
    <source>
        <dbReference type="EMBL" id="KFM63022.1"/>
    </source>
</evidence>
<name>A0A087TD33_STEMI</name>
<dbReference type="AlphaFoldDB" id="A0A087TD33"/>
<dbReference type="OrthoDB" id="1394818at2759"/>
<protein>
    <recommendedName>
        <fullName evidence="7">Leucine-rich repeat-containing protein 59</fullName>
    </recommendedName>
</protein>
<dbReference type="PROSITE" id="PS51450">
    <property type="entry name" value="LRR"/>
    <property type="match status" value="1"/>
</dbReference>
<dbReference type="PANTHER" id="PTHR48051:SF42">
    <property type="entry name" value="LEUCINE-RICH REPEAT-CONTAINING PROTEIN 18-LIKE"/>
    <property type="match status" value="1"/>
</dbReference>
<keyword evidence="4" id="KW-1133">Transmembrane helix</keyword>
<dbReference type="Gene3D" id="3.80.10.10">
    <property type="entry name" value="Ribonuclease Inhibitor"/>
    <property type="match status" value="1"/>
</dbReference>
<dbReference type="PANTHER" id="PTHR48051">
    <property type="match status" value="1"/>
</dbReference>
<keyword evidence="1" id="KW-0433">Leucine-rich repeat</keyword>
<dbReference type="InterPro" id="IPR001611">
    <property type="entry name" value="Leu-rich_rpt"/>
</dbReference>
<dbReference type="Pfam" id="PF13855">
    <property type="entry name" value="LRR_8"/>
    <property type="match status" value="1"/>
</dbReference>
<dbReference type="InterPro" id="IPR032675">
    <property type="entry name" value="LRR_dom_sf"/>
</dbReference>
<evidence type="ECO:0000313" key="6">
    <source>
        <dbReference type="Proteomes" id="UP000054359"/>
    </source>
</evidence>
<evidence type="ECO:0008006" key="7">
    <source>
        <dbReference type="Google" id="ProtNLM"/>
    </source>
</evidence>
<dbReference type="STRING" id="407821.A0A087TD33"/>
<keyword evidence="2" id="KW-0677">Repeat</keyword>
<keyword evidence="6" id="KW-1185">Reference proteome</keyword>
<dbReference type="InterPro" id="IPR003591">
    <property type="entry name" value="Leu-rich_rpt_typical-subtyp"/>
</dbReference>
<dbReference type="SMART" id="SM00369">
    <property type="entry name" value="LRR_TYP"/>
    <property type="match status" value="2"/>
</dbReference>
<keyword evidence="4" id="KW-0472">Membrane</keyword>
<dbReference type="SUPFAM" id="SSF52075">
    <property type="entry name" value="Outer arm dynein light chain 1"/>
    <property type="match status" value="1"/>
</dbReference>
<feature type="non-terminal residue" evidence="5">
    <location>
        <position position="305"/>
    </location>
</feature>
<proteinExistence type="predicted"/>
<gene>
    <name evidence="5" type="ORF">X975_13772</name>
</gene>
<evidence type="ECO:0000256" key="1">
    <source>
        <dbReference type="ARBA" id="ARBA00022614"/>
    </source>
</evidence>
<dbReference type="EMBL" id="KK114656">
    <property type="protein sequence ID" value="KFM63022.1"/>
    <property type="molecule type" value="Genomic_DNA"/>
</dbReference>
<accession>A0A087TD33</accession>
<organism evidence="5 6">
    <name type="scientific">Stegodyphus mimosarum</name>
    <name type="common">African social velvet spider</name>
    <dbReference type="NCBI Taxonomy" id="407821"/>
    <lineage>
        <taxon>Eukaryota</taxon>
        <taxon>Metazoa</taxon>
        <taxon>Ecdysozoa</taxon>
        <taxon>Arthropoda</taxon>
        <taxon>Chelicerata</taxon>
        <taxon>Arachnida</taxon>
        <taxon>Araneae</taxon>
        <taxon>Araneomorphae</taxon>
        <taxon>Entelegynae</taxon>
        <taxon>Eresoidea</taxon>
        <taxon>Eresidae</taxon>
        <taxon>Stegodyphus</taxon>
    </lineage>
</organism>
<reference evidence="5 6" key="1">
    <citation type="submission" date="2013-11" db="EMBL/GenBank/DDBJ databases">
        <title>Genome sequencing of Stegodyphus mimosarum.</title>
        <authorList>
            <person name="Bechsgaard J."/>
        </authorList>
    </citation>
    <scope>NUCLEOTIDE SEQUENCE [LARGE SCALE GENOMIC DNA]</scope>
</reference>
<evidence type="ECO:0000256" key="2">
    <source>
        <dbReference type="ARBA" id="ARBA00022737"/>
    </source>
</evidence>
<evidence type="ECO:0000256" key="3">
    <source>
        <dbReference type="SAM" id="Coils"/>
    </source>
</evidence>
<dbReference type="Proteomes" id="UP000054359">
    <property type="component" value="Unassembled WGS sequence"/>
</dbReference>
<feature type="coiled-coil region" evidence="3">
    <location>
        <begin position="155"/>
        <end position="192"/>
    </location>
</feature>
<dbReference type="InterPro" id="IPR050216">
    <property type="entry name" value="LRR_domain-containing"/>
</dbReference>
<keyword evidence="3" id="KW-0175">Coiled coil</keyword>
<feature type="transmembrane region" description="Helical" evidence="4">
    <location>
        <begin position="226"/>
        <end position="245"/>
    </location>
</feature>
<evidence type="ECO:0000256" key="4">
    <source>
        <dbReference type="SAM" id="Phobius"/>
    </source>
</evidence>